<evidence type="ECO:0000256" key="2">
    <source>
        <dbReference type="ARBA" id="ARBA00001946"/>
    </source>
</evidence>
<evidence type="ECO:0000259" key="13">
    <source>
        <dbReference type="PROSITE" id="PS50972"/>
    </source>
</evidence>
<dbReference type="Pfam" id="PF00809">
    <property type="entry name" value="Pterin_bind"/>
    <property type="match status" value="1"/>
</dbReference>
<dbReference type="PANTHER" id="PTHR20941">
    <property type="entry name" value="FOLATE SYNTHESIS PROTEINS"/>
    <property type="match status" value="1"/>
</dbReference>
<dbReference type="InterPro" id="IPR000489">
    <property type="entry name" value="Pterin-binding_dom"/>
</dbReference>
<evidence type="ECO:0000256" key="5">
    <source>
        <dbReference type="ARBA" id="ARBA00012458"/>
    </source>
</evidence>
<dbReference type="GO" id="GO:0046654">
    <property type="term" value="P:tetrahydrofolate biosynthetic process"/>
    <property type="evidence" value="ECO:0007669"/>
    <property type="project" value="UniProtKB-UniPathway"/>
</dbReference>
<keyword evidence="7 12" id="KW-0808">Transferase</keyword>
<evidence type="ECO:0000313" key="14">
    <source>
        <dbReference type="EMBL" id="SCF34990.1"/>
    </source>
</evidence>
<evidence type="ECO:0000256" key="6">
    <source>
        <dbReference type="ARBA" id="ARBA00016919"/>
    </source>
</evidence>
<keyword evidence="15" id="KW-1185">Reference proteome</keyword>
<keyword evidence="8 12" id="KW-0479">Metal-binding</keyword>
<evidence type="ECO:0000256" key="3">
    <source>
        <dbReference type="ARBA" id="ARBA00004763"/>
    </source>
</evidence>
<dbReference type="EMBL" id="FMCX01000006">
    <property type="protein sequence ID" value="SCF34990.1"/>
    <property type="molecule type" value="Genomic_DNA"/>
</dbReference>
<dbReference type="PANTHER" id="PTHR20941:SF1">
    <property type="entry name" value="FOLIC ACID SYNTHESIS PROTEIN FOL1"/>
    <property type="match status" value="1"/>
</dbReference>
<name>A0A1C4ZPL7_9ACTN</name>
<keyword evidence="9 12" id="KW-0460">Magnesium</keyword>
<dbReference type="InterPro" id="IPR045031">
    <property type="entry name" value="DHP_synth-like"/>
</dbReference>
<dbReference type="NCBIfam" id="TIGR01496">
    <property type="entry name" value="DHPS"/>
    <property type="match status" value="1"/>
</dbReference>
<dbReference type="GO" id="GO:0046656">
    <property type="term" value="P:folic acid biosynthetic process"/>
    <property type="evidence" value="ECO:0007669"/>
    <property type="project" value="UniProtKB-KW"/>
</dbReference>
<gene>
    <name evidence="14" type="ORF">GA0070564_106147</name>
</gene>
<evidence type="ECO:0000256" key="12">
    <source>
        <dbReference type="RuleBase" id="RU361205"/>
    </source>
</evidence>
<comment type="catalytic activity">
    <reaction evidence="1">
        <text>(7,8-dihydropterin-6-yl)methyl diphosphate + 4-aminobenzoate = 7,8-dihydropteroate + diphosphate</text>
        <dbReference type="Rhea" id="RHEA:19949"/>
        <dbReference type="ChEBI" id="CHEBI:17836"/>
        <dbReference type="ChEBI" id="CHEBI:17839"/>
        <dbReference type="ChEBI" id="CHEBI:33019"/>
        <dbReference type="ChEBI" id="CHEBI:72950"/>
        <dbReference type="EC" id="2.5.1.15"/>
    </reaction>
</comment>
<dbReference type="GO" id="GO:0046872">
    <property type="term" value="F:metal ion binding"/>
    <property type="evidence" value="ECO:0007669"/>
    <property type="project" value="UniProtKB-KW"/>
</dbReference>
<proteinExistence type="inferred from homology"/>
<dbReference type="InterPro" id="IPR011005">
    <property type="entry name" value="Dihydropteroate_synth-like_sf"/>
</dbReference>
<organism evidence="14 15">
    <name type="scientific">Micromonospora mirobrigensis</name>
    <dbReference type="NCBI Taxonomy" id="262898"/>
    <lineage>
        <taxon>Bacteria</taxon>
        <taxon>Bacillati</taxon>
        <taxon>Actinomycetota</taxon>
        <taxon>Actinomycetes</taxon>
        <taxon>Micromonosporales</taxon>
        <taxon>Micromonosporaceae</taxon>
        <taxon>Micromonospora</taxon>
    </lineage>
</organism>
<comment type="pathway">
    <text evidence="3 12">Cofactor biosynthesis; tetrahydrofolate biosynthesis; 7,8-dihydrofolate from 2-amino-4-hydroxy-6-hydroxymethyl-7,8-dihydropteridine diphosphate and 4-aminobenzoate: step 1/2.</text>
</comment>
<evidence type="ECO:0000256" key="4">
    <source>
        <dbReference type="ARBA" id="ARBA00009503"/>
    </source>
</evidence>
<dbReference type="PROSITE" id="PS50972">
    <property type="entry name" value="PTERIN_BINDING"/>
    <property type="match status" value="1"/>
</dbReference>
<dbReference type="GO" id="GO:0004156">
    <property type="term" value="F:dihydropteroate synthase activity"/>
    <property type="evidence" value="ECO:0007669"/>
    <property type="project" value="UniProtKB-EC"/>
</dbReference>
<dbReference type="PROSITE" id="PS00792">
    <property type="entry name" value="DHPS_1"/>
    <property type="match status" value="1"/>
</dbReference>
<evidence type="ECO:0000256" key="7">
    <source>
        <dbReference type="ARBA" id="ARBA00022679"/>
    </source>
</evidence>
<evidence type="ECO:0000256" key="11">
    <source>
        <dbReference type="ARBA" id="ARBA00030193"/>
    </source>
</evidence>
<dbReference type="Gene3D" id="3.20.20.20">
    <property type="entry name" value="Dihydropteroate synthase-like"/>
    <property type="match status" value="1"/>
</dbReference>
<dbReference type="Proteomes" id="UP000199504">
    <property type="component" value="Unassembled WGS sequence"/>
</dbReference>
<evidence type="ECO:0000256" key="1">
    <source>
        <dbReference type="ARBA" id="ARBA00000012"/>
    </source>
</evidence>
<comment type="cofactor">
    <cofactor evidence="2 12">
        <name>Mg(2+)</name>
        <dbReference type="ChEBI" id="CHEBI:18420"/>
    </cofactor>
</comment>
<accession>A0A1C4ZPL7</accession>
<evidence type="ECO:0000256" key="10">
    <source>
        <dbReference type="ARBA" id="ARBA00022909"/>
    </source>
</evidence>
<comment type="function">
    <text evidence="12">Catalyzes the condensation of para-aminobenzoate (pABA) with 6-hydroxymethyl-7,8-dihydropterin diphosphate (DHPt-PP) to form 7,8-dihydropteroate (H2Pte), the immediate precursor of folate derivatives.</text>
</comment>
<keyword evidence="10 12" id="KW-0289">Folate biosynthesis</keyword>
<reference evidence="15" key="1">
    <citation type="submission" date="2016-06" db="EMBL/GenBank/DDBJ databases">
        <authorList>
            <person name="Varghese N."/>
            <person name="Submissions Spin"/>
        </authorList>
    </citation>
    <scope>NUCLEOTIDE SEQUENCE [LARGE SCALE GENOMIC DNA]</scope>
    <source>
        <strain evidence="15">DSM 44830</strain>
    </source>
</reference>
<dbReference type="GO" id="GO:0005829">
    <property type="term" value="C:cytosol"/>
    <property type="evidence" value="ECO:0007669"/>
    <property type="project" value="TreeGrafter"/>
</dbReference>
<evidence type="ECO:0000313" key="15">
    <source>
        <dbReference type="Proteomes" id="UP000199504"/>
    </source>
</evidence>
<dbReference type="AlphaFoldDB" id="A0A1C4ZPL7"/>
<evidence type="ECO:0000256" key="9">
    <source>
        <dbReference type="ARBA" id="ARBA00022842"/>
    </source>
</evidence>
<dbReference type="UniPathway" id="UPA00077">
    <property type="reaction ID" value="UER00156"/>
</dbReference>
<dbReference type="STRING" id="262898.GA0070564_106147"/>
<dbReference type="CDD" id="cd00739">
    <property type="entry name" value="DHPS"/>
    <property type="match status" value="1"/>
</dbReference>
<dbReference type="PROSITE" id="PS00793">
    <property type="entry name" value="DHPS_2"/>
    <property type="match status" value="1"/>
</dbReference>
<dbReference type="SUPFAM" id="SSF51717">
    <property type="entry name" value="Dihydropteroate synthetase-like"/>
    <property type="match status" value="1"/>
</dbReference>
<dbReference type="FunFam" id="3.20.20.20:FF:000006">
    <property type="entry name" value="Dihydropteroate synthase"/>
    <property type="match status" value="1"/>
</dbReference>
<comment type="similarity">
    <text evidence="4 12">Belongs to the DHPS family.</text>
</comment>
<dbReference type="InterPro" id="IPR006390">
    <property type="entry name" value="DHP_synth_dom"/>
</dbReference>
<evidence type="ECO:0000256" key="8">
    <source>
        <dbReference type="ARBA" id="ARBA00022723"/>
    </source>
</evidence>
<dbReference type="EC" id="2.5.1.15" evidence="5 12"/>
<protein>
    <recommendedName>
        <fullName evidence="6 12">Dihydropteroate synthase</fullName>
        <shortName evidence="12">DHPS</shortName>
        <ecNumber evidence="5 12">2.5.1.15</ecNumber>
    </recommendedName>
    <alternativeName>
        <fullName evidence="11 12">Dihydropteroate pyrophosphorylase</fullName>
    </alternativeName>
</protein>
<feature type="domain" description="Pterin-binding" evidence="13">
    <location>
        <begin position="36"/>
        <end position="294"/>
    </location>
</feature>
<sequence>MPTSGAFRPVATRDGGHPAHARYRAVVTDLVRAADPVVIGVLNVTPDSFSDGGRYADLDAAVAHGVRLRAEGAGLVDVGGESTRPGADRVDAETEAARVLPVIRELRAAGVPVSIDTSRARVAEAALAAGADVVNDVSGGLADPDMARVVRDAGCPWVLMHWRGHSRGMRELASYTDVVADVRGELAQRVDEALRAGVPADRIIVDPGLGFAKTAAHNWELSARLPELLALGFPLLFGASRKSYLGRLLAGPDGEARPTAGRETATAATSLLAVAAGAWGVRVHDVRGTADALAVWAATGRPRLVADPQRSGAGDRQAEGAR</sequence>